<dbReference type="InterPro" id="IPR029063">
    <property type="entry name" value="SAM-dependent_MTases_sf"/>
</dbReference>
<dbReference type="GO" id="GO:0008168">
    <property type="term" value="F:methyltransferase activity"/>
    <property type="evidence" value="ECO:0007669"/>
    <property type="project" value="UniProtKB-KW"/>
</dbReference>
<keyword evidence="1" id="KW-0489">Methyltransferase</keyword>
<gene>
    <name evidence="5" type="ORF">B7C62_31125</name>
</gene>
<proteinExistence type="predicted"/>
<dbReference type="InterPro" id="IPR041698">
    <property type="entry name" value="Methyltransf_25"/>
</dbReference>
<dbReference type="Proteomes" id="UP000192251">
    <property type="component" value="Chromosome"/>
</dbReference>
<keyword evidence="3" id="KW-0949">S-adenosyl-L-methionine</keyword>
<organism evidence="5 6">
    <name type="scientific">Kitasatospora albolonga</name>
    <dbReference type="NCBI Taxonomy" id="68173"/>
    <lineage>
        <taxon>Bacteria</taxon>
        <taxon>Bacillati</taxon>
        <taxon>Actinomycetota</taxon>
        <taxon>Actinomycetes</taxon>
        <taxon>Kitasatosporales</taxon>
        <taxon>Streptomycetaceae</taxon>
        <taxon>Kitasatospora</taxon>
    </lineage>
</organism>
<feature type="domain" description="Methyltransferase" evidence="4">
    <location>
        <begin position="49"/>
        <end position="139"/>
    </location>
</feature>
<evidence type="ECO:0000256" key="1">
    <source>
        <dbReference type="ARBA" id="ARBA00022603"/>
    </source>
</evidence>
<reference evidence="5 6" key="1">
    <citation type="submission" date="2017-04" db="EMBL/GenBank/DDBJ databases">
        <title>The complete genome sequence of Streptomyces albolongus YIM 101047, the producer of novel bafilomycins and novel odoriferous sesquiterpenoids.</title>
        <authorList>
            <person name="Yin M."/>
            <person name="Jiang Y."/>
        </authorList>
    </citation>
    <scope>NUCLEOTIDE SEQUENCE [LARGE SCALE GENOMIC DNA]</scope>
    <source>
        <strain evidence="5 6">YIM 101047</strain>
    </source>
</reference>
<dbReference type="Gene3D" id="2.20.130.10">
    <property type="entry name" value="CAC2371-like domains"/>
    <property type="match status" value="1"/>
</dbReference>
<protein>
    <recommendedName>
        <fullName evidence="4">Methyltransferase domain-containing protein</fullName>
    </recommendedName>
</protein>
<evidence type="ECO:0000313" key="6">
    <source>
        <dbReference type="Proteomes" id="UP000192251"/>
    </source>
</evidence>
<dbReference type="Pfam" id="PF13649">
    <property type="entry name" value="Methyltransf_25"/>
    <property type="match status" value="1"/>
</dbReference>
<dbReference type="AlphaFoldDB" id="A0ABC8C1I3"/>
<accession>A0ABC8C1I3</accession>
<dbReference type="CDD" id="cd02440">
    <property type="entry name" value="AdoMet_MTases"/>
    <property type="match status" value="1"/>
</dbReference>
<dbReference type="KEGG" id="kab:B7C62_31125"/>
<dbReference type="SUPFAM" id="SSF53335">
    <property type="entry name" value="S-adenosyl-L-methionine-dependent methyltransferases"/>
    <property type="match status" value="1"/>
</dbReference>
<evidence type="ECO:0000256" key="2">
    <source>
        <dbReference type="ARBA" id="ARBA00022679"/>
    </source>
</evidence>
<keyword evidence="6" id="KW-1185">Reference proteome</keyword>
<dbReference type="EMBL" id="CP020563">
    <property type="protein sequence ID" value="ARF76236.1"/>
    <property type="molecule type" value="Genomic_DNA"/>
</dbReference>
<dbReference type="GO" id="GO:0032259">
    <property type="term" value="P:methylation"/>
    <property type="evidence" value="ECO:0007669"/>
    <property type="project" value="UniProtKB-KW"/>
</dbReference>
<dbReference type="PANTHER" id="PTHR43464">
    <property type="entry name" value="METHYLTRANSFERASE"/>
    <property type="match status" value="1"/>
</dbReference>
<keyword evidence="2" id="KW-0808">Transferase</keyword>
<evidence type="ECO:0000313" key="5">
    <source>
        <dbReference type="EMBL" id="ARF76236.1"/>
    </source>
</evidence>
<sequence>MSRKSLGEIYAHAEIYEAVYRARRKDYRAESDEARSLIREFGNDARSLLDVACGNGPHLRYFREDFAHVEGVDVSADMVRLARHNLPGVPVHQGDMADFRLERTFDAITCMFSSVGYLHDTGELNSAAESFVRHLNPGGVVVLEPWYFPDTFVPGQIMSTLATEGGRTISRISHATREEGDIARVVAHYLVADPASGVEHFIDSHDLKLFTRREYETAFERAGCTVHYRERGAKVGMFAATLGRGR</sequence>
<name>A0ABC8C1I3_9ACTN</name>
<dbReference type="RefSeq" id="WP_084751557.1">
    <property type="nucleotide sequence ID" value="NZ_CP020563.1"/>
</dbReference>
<dbReference type="Gene3D" id="3.40.50.150">
    <property type="entry name" value="Vaccinia Virus protein VP39"/>
    <property type="match status" value="1"/>
</dbReference>
<evidence type="ECO:0000259" key="4">
    <source>
        <dbReference type="Pfam" id="PF13649"/>
    </source>
</evidence>
<evidence type="ECO:0000256" key="3">
    <source>
        <dbReference type="ARBA" id="ARBA00022691"/>
    </source>
</evidence>
<dbReference type="PANTHER" id="PTHR43464:SF19">
    <property type="entry name" value="UBIQUINONE BIOSYNTHESIS O-METHYLTRANSFERASE, MITOCHONDRIAL"/>
    <property type="match status" value="1"/>
</dbReference>